<dbReference type="EMBL" id="JALPQF010000022">
    <property type="protein sequence ID" value="MCK8482198.1"/>
    <property type="molecule type" value="Genomic_DNA"/>
</dbReference>
<evidence type="ECO:0000313" key="2">
    <source>
        <dbReference type="Proteomes" id="UP001203687"/>
    </source>
</evidence>
<protein>
    <recommendedName>
        <fullName evidence="3">YD repeat-containing protein</fullName>
    </recommendedName>
</protein>
<name>A0ABT0HCW0_9FLAO</name>
<sequence length="263" mass="32010">MKVNKLVYFIFILFAYLQGNCQRFCDYTEYDFLKQSFYINSKYHKTLIYSLDKSAIIFEANYDENEELIKYNNYEEFLAEAFDCNSRADYSNEYNTEGVLIKRHVINKIDNDDGYFEYYSYNTNGEIQIIKNNIDELSFKFENGLIKQIESNLRKVKINYLDKKISEIRVCVEKIRCMDNQESYFFYYNDQNMIEKIEFADGYVKYLYSYDQNHRIKKLLVYRNDSKIADYEYEYKGVYTLIYEKYFNISSSRNLIMYKEVTR</sequence>
<organism evidence="1 2">
    <name type="scientific">Psychroserpens algicola</name>
    <dbReference type="NCBI Taxonomy" id="1719034"/>
    <lineage>
        <taxon>Bacteria</taxon>
        <taxon>Pseudomonadati</taxon>
        <taxon>Bacteroidota</taxon>
        <taxon>Flavobacteriia</taxon>
        <taxon>Flavobacteriales</taxon>
        <taxon>Flavobacteriaceae</taxon>
        <taxon>Psychroserpens</taxon>
    </lineage>
</organism>
<keyword evidence="2" id="KW-1185">Reference proteome</keyword>
<proteinExistence type="predicted"/>
<dbReference type="Proteomes" id="UP001203687">
    <property type="component" value="Unassembled WGS sequence"/>
</dbReference>
<comment type="caution">
    <text evidence="1">The sequence shown here is derived from an EMBL/GenBank/DDBJ whole genome shotgun (WGS) entry which is preliminary data.</text>
</comment>
<evidence type="ECO:0000313" key="1">
    <source>
        <dbReference type="EMBL" id="MCK8482198.1"/>
    </source>
</evidence>
<gene>
    <name evidence="1" type="ORF">MUY34_16325</name>
</gene>
<reference evidence="1" key="1">
    <citation type="submission" date="2022-04" db="EMBL/GenBank/DDBJ databases">
        <authorList>
            <person name="Ren T."/>
        </authorList>
    </citation>
    <scope>NUCLEOTIDE SEQUENCE</scope>
    <source>
        <strain evidence="1">F63249</strain>
    </source>
</reference>
<accession>A0ABT0HCW0</accession>
<evidence type="ECO:0008006" key="3">
    <source>
        <dbReference type="Google" id="ProtNLM"/>
    </source>
</evidence>
<dbReference type="RefSeq" id="WP_248413923.1">
    <property type="nucleotide sequence ID" value="NZ_JALPQF010000022.1"/>
</dbReference>